<protein>
    <submittedName>
        <fullName evidence="2">Uncharacterized protein</fullName>
    </submittedName>
</protein>
<evidence type="ECO:0000313" key="2">
    <source>
        <dbReference type="EMBL" id="MCG7322483.1"/>
    </source>
</evidence>
<organism evidence="2 3">
    <name type="scientific">Arsenicicoccus bolidensis</name>
    <dbReference type="NCBI Taxonomy" id="229480"/>
    <lineage>
        <taxon>Bacteria</taxon>
        <taxon>Bacillati</taxon>
        <taxon>Actinomycetota</taxon>
        <taxon>Actinomycetes</taxon>
        <taxon>Micrococcales</taxon>
        <taxon>Intrasporangiaceae</taxon>
        <taxon>Arsenicicoccus</taxon>
    </lineage>
</organism>
<proteinExistence type="predicted"/>
<comment type="caution">
    <text evidence="2">The sequence shown here is derived from an EMBL/GenBank/DDBJ whole genome shotgun (WGS) entry which is preliminary data.</text>
</comment>
<name>A0ABS9Q5V0_9MICO</name>
<evidence type="ECO:0000256" key="1">
    <source>
        <dbReference type="SAM" id="MobiDB-lite"/>
    </source>
</evidence>
<sequence>MSIWLNNGVSSARGRPTRATIYSRLDTQTEELRTRLGGLPTPHESECVWSDIWHLEAHHSTALEGNLEATQRSDGQWLSTSRAVEQYMEPRPRSG</sequence>
<feature type="region of interest" description="Disordered" evidence="1">
    <location>
        <begin position="67"/>
        <end position="95"/>
    </location>
</feature>
<dbReference type="RefSeq" id="WP_239264758.1">
    <property type="nucleotide sequence ID" value="NZ_JAKRCV010000036.1"/>
</dbReference>
<reference evidence="2 3" key="1">
    <citation type="submission" date="2022-02" db="EMBL/GenBank/DDBJ databases">
        <title>Uncovering new skin microbiome diversity through culturing and metagenomics.</title>
        <authorList>
            <person name="Conlan S."/>
            <person name="Deming C."/>
            <person name="Nisc Comparative Sequencing Program N."/>
            <person name="Segre J.A."/>
        </authorList>
    </citation>
    <scope>NUCLEOTIDE SEQUENCE [LARGE SCALE GENOMIC DNA]</scope>
    <source>
        <strain evidence="2 3">ACRQZ</strain>
    </source>
</reference>
<dbReference type="Proteomes" id="UP001521931">
    <property type="component" value="Unassembled WGS sequence"/>
</dbReference>
<keyword evidence="3" id="KW-1185">Reference proteome</keyword>
<accession>A0ABS9Q5V0</accession>
<dbReference type="EMBL" id="JAKRCV010000036">
    <property type="protein sequence ID" value="MCG7322483.1"/>
    <property type="molecule type" value="Genomic_DNA"/>
</dbReference>
<feature type="compositionally biased region" description="Polar residues" evidence="1">
    <location>
        <begin position="68"/>
        <end position="83"/>
    </location>
</feature>
<evidence type="ECO:0000313" key="3">
    <source>
        <dbReference type="Proteomes" id="UP001521931"/>
    </source>
</evidence>
<gene>
    <name evidence="2" type="ORF">MHL29_11395</name>
</gene>